<gene>
    <name evidence="6" type="ORF">N4T19_15445</name>
</gene>
<protein>
    <submittedName>
        <fullName evidence="6">ProQ/FINO family protein</fullName>
    </submittedName>
</protein>
<feature type="compositionally biased region" description="Low complexity" evidence="4">
    <location>
        <begin position="9"/>
        <end position="24"/>
    </location>
</feature>
<dbReference type="InterPro" id="IPR036442">
    <property type="entry name" value="ProQ/FinO_sf"/>
</dbReference>
<keyword evidence="7" id="KW-1185">Reference proteome</keyword>
<evidence type="ECO:0000259" key="5">
    <source>
        <dbReference type="SMART" id="SM00945"/>
    </source>
</evidence>
<dbReference type="Gene3D" id="1.10.1710.10">
    <property type="entry name" value="ProQ/FinO domain"/>
    <property type="match status" value="1"/>
</dbReference>
<evidence type="ECO:0000313" key="6">
    <source>
        <dbReference type="EMBL" id="UXC17099.1"/>
    </source>
</evidence>
<sequence>MTEPTLPTSSDASAPAPAAAAPAAGGDTRRQPKQERRERPAGQAPVLNSAMADALRAATKGHALEVAAAPAAPVEADAAPVQRQARSERPARTGQAPRRSNKPGNGARREGQGAGGGRGPRRDGGQAAPAAPKAPARPRHPVVEKLAGLYPALFGDQPLPLKRGVFQDLMAAHPDAFEKNELKVALGLHTRSTRYLNAVAMGQPRHDLQGQVVEAMAPEHVFHALVESFRRRKPRDGEDLQLKLRRRIGMAYIASDLSRDDFLAKVQVKDEATQALLAAAMQEVAEFDAKAEALATAHAASGKSVAEFADMYGMHPAAVERHLHRAAQTQAIAARPAAAPAAPEAADEGDAAEPAAAKADDSAAAE</sequence>
<dbReference type="RefSeq" id="WP_260718469.1">
    <property type="nucleotide sequence ID" value="NZ_CP104377.1"/>
</dbReference>
<feature type="domain" description="ProQ/FinO" evidence="5">
    <location>
        <begin position="134"/>
        <end position="244"/>
    </location>
</feature>
<feature type="compositionally biased region" description="Low complexity" evidence="4">
    <location>
        <begin position="70"/>
        <end position="81"/>
    </location>
</feature>
<feature type="region of interest" description="Disordered" evidence="4">
    <location>
        <begin position="1"/>
        <end position="53"/>
    </location>
</feature>
<feature type="region of interest" description="Disordered" evidence="4">
    <location>
        <begin position="70"/>
        <end position="139"/>
    </location>
</feature>
<name>A0ABY5ZXD8_9BURK</name>
<evidence type="ECO:0000256" key="3">
    <source>
        <dbReference type="ARBA" id="ARBA00023186"/>
    </source>
</evidence>
<dbReference type="PANTHER" id="PTHR38106:SF1">
    <property type="entry name" value="RNA CHAPERONE PROQ"/>
    <property type="match status" value="1"/>
</dbReference>
<evidence type="ECO:0000313" key="7">
    <source>
        <dbReference type="Proteomes" id="UP001058290"/>
    </source>
</evidence>
<dbReference type="Pfam" id="PF04352">
    <property type="entry name" value="ProQ"/>
    <property type="match status" value="1"/>
</dbReference>
<dbReference type="SMART" id="SM00945">
    <property type="entry name" value="ProQ"/>
    <property type="match status" value="1"/>
</dbReference>
<keyword evidence="3" id="KW-0143">Chaperone</keyword>
<dbReference type="EMBL" id="CP104377">
    <property type="protein sequence ID" value="UXC17099.1"/>
    <property type="molecule type" value="Genomic_DNA"/>
</dbReference>
<accession>A0ABY5ZXD8</accession>
<keyword evidence="1" id="KW-0963">Cytoplasm</keyword>
<dbReference type="InterPro" id="IPR016103">
    <property type="entry name" value="ProQ/FinO"/>
</dbReference>
<feature type="compositionally biased region" description="Low complexity" evidence="4">
    <location>
        <begin position="329"/>
        <end position="344"/>
    </location>
</feature>
<dbReference type="PANTHER" id="PTHR38106">
    <property type="entry name" value="RNA CHAPERONE PROQ"/>
    <property type="match status" value="1"/>
</dbReference>
<keyword evidence="2" id="KW-0694">RNA-binding</keyword>
<evidence type="ECO:0000256" key="2">
    <source>
        <dbReference type="ARBA" id="ARBA00022884"/>
    </source>
</evidence>
<dbReference type="InterPro" id="IPR023529">
    <property type="entry name" value="ProQ"/>
</dbReference>
<reference evidence="6" key="1">
    <citation type="submission" date="2022-09" db="EMBL/GenBank/DDBJ databases">
        <title>Bacterial diversity in gut of crayfish and pufferfish.</title>
        <authorList>
            <person name="Huang Y."/>
        </authorList>
    </citation>
    <scope>NUCLEOTIDE SEQUENCE</scope>
    <source>
        <strain evidence="6">PR12</strain>
    </source>
</reference>
<dbReference type="Proteomes" id="UP001058290">
    <property type="component" value="Chromosome"/>
</dbReference>
<evidence type="ECO:0000256" key="1">
    <source>
        <dbReference type="ARBA" id="ARBA00022490"/>
    </source>
</evidence>
<feature type="region of interest" description="Disordered" evidence="4">
    <location>
        <begin position="329"/>
        <end position="366"/>
    </location>
</feature>
<dbReference type="SUPFAM" id="SSF48657">
    <property type="entry name" value="FinO-like"/>
    <property type="match status" value="1"/>
</dbReference>
<evidence type="ECO:0000256" key="4">
    <source>
        <dbReference type="SAM" id="MobiDB-lite"/>
    </source>
</evidence>
<feature type="compositionally biased region" description="Low complexity" evidence="4">
    <location>
        <begin position="125"/>
        <end position="134"/>
    </location>
</feature>
<organism evidence="6 7">
    <name type="scientific">Comamonas squillarum</name>
    <dbReference type="NCBI Taxonomy" id="2977320"/>
    <lineage>
        <taxon>Bacteria</taxon>
        <taxon>Pseudomonadati</taxon>
        <taxon>Pseudomonadota</taxon>
        <taxon>Betaproteobacteria</taxon>
        <taxon>Burkholderiales</taxon>
        <taxon>Comamonadaceae</taxon>
        <taxon>Comamonas</taxon>
    </lineage>
</organism>
<proteinExistence type="predicted"/>
<feature type="compositionally biased region" description="Basic and acidic residues" evidence="4">
    <location>
        <begin position="27"/>
        <end position="40"/>
    </location>
</feature>
<feature type="compositionally biased region" description="Low complexity" evidence="4">
    <location>
        <begin position="352"/>
        <end position="366"/>
    </location>
</feature>